<dbReference type="GO" id="GO:0015297">
    <property type="term" value="F:antiporter activity"/>
    <property type="evidence" value="ECO:0007669"/>
    <property type="project" value="InterPro"/>
</dbReference>
<evidence type="ECO:0000256" key="5">
    <source>
        <dbReference type="SAM" id="Phobius"/>
    </source>
</evidence>
<evidence type="ECO:0000256" key="3">
    <source>
        <dbReference type="ARBA" id="ARBA00022989"/>
    </source>
</evidence>
<reference evidence="7 8" key="1">
    <citation type="submission" date="2017-01" db="EMBL/GenBank/DDBJ databases">
        <title>The cable genome- insights into the physiology and evolution of filamentous bacteria capable of sulfide oxidation via long distance electron transfer.</title>
        <authorList>
            <person name="Schreiber L."/>
            <person name="Bjerg J.T."/>
            <person name="Boggild A."/>
            <person name="Van De Vossenberg J."/>
            <person name="Meysman F."/>
            <person name="Nielsen L.P."/>
            <person name="Schramm A."/>
            <person name="Kjeldsen K.U."/>
        </authorList>
    </citation>
    <scope>NUCLEOTIDE SEQUENCE [LARGE SCALE GENOMIC DNA]</scope>
    <source>
        <strain evidence="7">A1</strain>
    </source>
</reference>
<dbReference type="InterPro" id="IPR006153">
    <property type="entry name" value="Cation/H_exchanger_TM"/>
</dbReference>
<evidence type="ECO:0000256" key="4">
    <source>
        <dbReference type="ARBA" id="ARBA00023136"/>
    </source>
</evidence>
<keyword evidence="4 5" id="KW-0472">Membrane</keyword>
<dbReference type="GO" id="GO:1902600">
    <property type="term" value="P:proton transmembrane transport"/>
    <property type="evidence" value="ECO:0007669"/>
    <property type="project" value="InterPro"/>
</dbReference>
<accession>A0A3S3RRF9</accession>
<evidence type="ECO:0000313" key="7">
    <source>
        <dbReference type="EMBL" id="RWX46086.1"/>
    </source>
</evidence>
<evidence type="ECO:0000313" key="8">
    <source>
        <dbReference type="Proteomes" id="UP000288086"/>
    </source>
</evidence>
<comment type="caution">
    <text evidence="7">The sequence shown here is derived from an EMBL/GenBank/DDBJ whole genome shotgun (WGS) entry which is preliminary data.</text>
</comment>
<gene>
    <name evidence="7" type="ORF">VT98_12962</name>
</gene>
<keyword evidence="2 5" id="KW-0812">Transmembrane</keyword>
<dbReference type="EMBL" id="MTKP01000296">
    <property type="protein sequence ID" value="RWX46086.1"/>
    <property type="molecule type" value="Genomic_DNA"/>
</dbReference>
<evidence type="ECO:0000256" key="2">
    <source>
        <dbReference type="ARBA" id="ARBA00022692"/>
    </source>
</evidence>
<feature type="domain" description="Cation/H+ exchanger transmembrane" evidence="6">
    <location>
        <begin position="18"/>
        <end position="110"/>
    </location>
</feature>
<comment type="subcellular location">
    <subcellularLocation>
        <location evidence="1">Membrane</location>
        <topology evidence="1">Multi-pass membrane protein</topology>
    </subcellularLocation>
</comment>
<keyword evidence="3 5" id="KW-1133">Transmembrane helix</keyword>
<sequence>MIHDATFGIAVLLGTGLAIAKLAQMLRLPSVTGFILAGLLLGESGLSIITVDLLGHQLDHFTSIALMLIAFGIGEHVELRRLDGMGRDVTYIAIIQGLAAFILVTLATLYTTWL</sequence>
<organism evidence="7 8">
    <name type="scientific">Candidatus Electrothrix communis</name>
    <dbReference type="NCBI Taxonomy" id="1859133"/>
    <lineage>
        <taxon>Bacteria</taxon>
        <taxon>Pseudomonadati</taxon>
        <taxon>Thermodesulfobacteriota</taxon>
        <taxon>Desulfobulbia</taxon>
        <taxon>Desulfobulbales</taxon>
        <taxon>Desulfobulbaceae</taxon>
        <taxon>Candidatus Electrothrix</taxon>
    </lineage>
</organism>
<proteinExistence type="predicted"/>
<dbReference type="InterPro" id="IPR038770">
    <property type="entry name" value="Na+/solute_symporter_sf"/>
</dbReference>
<feature type="non-terminal residue" evidence="7">
    <location>
        <position position="114"/>
    </location>
</feature>
<dbReference type="AlphaFoldDB" id="A0A3S3RRF9"/>
<dbReference type="GO" id="GO:0016020">
    <property type="term" value="C:membrane"/>
    <property type="evidence" value="ECO:0007669"/>
    <property type="project" value="UniProtKB-SubCell"/>
</dbReference>
<name>A0A3S3RRF9_9BACT</name>
<dbReference type="Gene3D" id="1.20.1530.20">
    <property type="match status" value="1"/>
</dbReference>
<evidence type="ECO:0000256" key="1">
    <source>
        <dbReference type="ARBA" id="ARBA00004141"/>
    </source>
</evidence>
<protein>
    <submittedName>
        <fullName evidence="7">Sodium/hydrogen exchanger family protein</fullName>
    </submittedName>
</protein>
<feature type="transmembrane region" description="Helical" evidence="5">
    <location>
        <begin position="35"/>
        <end position="54"/>
    </location>
</feature>
<evidence type="ECO:0000259" key="6">
    <source>
        <dbReference type="Pfam" id="PF00999"/>
    </source>
</evidence>
<dbReference type="Pfam" id="PF00999">
    <property type="entry name" value="Na_H_Exchanger"/>
    <property type="match status" value="1"/>
</dbReference>
<feature type="transmembrane region" description="Helical" evidence="5">
    <location>
        <begin position="6"/>
        <end position="23"/>
    </location>
</feature>
<feature type="transmembrane region" description="Helical" evidence="5">
    <location>
        <begin position="89"/>
        <end position="113"/>
    </location>
</feature>
<keyword evidence="8" id="KW-1185">Reference proteome</keyword>
<feature type="transmembrane region" description="Helical" evidence="5">
    <location>
        <begin position="60"/>
        <end position="77"/>
    </location>
</feature>
<dbReference type="Proteomes" id="UP000288086">
    <property type="component" value="Unassembled WGS sequence"/>
</dbReference>